<dbReference type="Gene3D" id="3.40.50.410">
    <property type="entry name" value="von Willebrand factor, type A domain"/>
    <property type="match status" value="1"/>
</dbReference>
<feature type="transmembrane region" description="Helical" evidence="1">
    <location>
        <begin position="7"/>
        <end position="25"/>
    </location>
</feature>
<evidence type="ECO:0000256" key="1">
    <source>
        <dbReference type="SAM" id="Phobius"/>
    </source>
</evidence>
<dbReference type="Proteomes" id="UP000667802">
    <property type="component" value="Unassembled WGS sequence"/>
</dbReference>
<feature type="domain" description="DUF58" evidence="2">
    <location>
        <begin position="194"/>
        <end position="387"/>
    </location>
</feature>
<reference evidence="4" key="1">
    <citation type="journal article" date="2021" name="Science">
        <title>Hunting the eagle killer: A cyanobacterial neurotoxin causes vacuolar myelinopathy.</title>
        <authorList>
            <person name="Breinlinger S."/>
            <person name="Phillips T.J."/>
            <person name="Haram B.N."/>
            <person name="Mares J."/>
            <person name="Martinez Yerena J.A."/>
            <person name="Hrouzek P."/>
            <person name="Sobotka R."/>
            <person name="Henderson W.M."/>
            <person name="Schmieder P."/>
            <person name="Williams S.M."/>
            <person name="Lauderdale J.D."/>
            <person name="Wilde H.D."/>
            <person name="Gerrin W."/>
            <person name="Kust A."/>
            <person name="Washington J.W."/>
            <person name="Wagner C."/>
            <person name="Geier B."/>
            <person name="Liebeke M."/>
            <person name="Enke H."/>
            <person name="Niedermeyer T.H.J."/>
            <person name="Wilde S.B."/>
        </authorList>
    </citation>
    <scope>NUCLEOTIDE SEQUENCE [LARGE SCALE GENOMIC DNA]</scope>
    <source>
        <strain evidence="4">Thurmond2011</strain>
    </source>
</reference>
<dbReference type="SUPFAM" id="SSF53300">
    <property type="entry name" value="vWA-like"/>
    <property type="match status" value="1"/>
</dbReference>
<dbReference type="EMBL" id="JAALHA020000023">
    <property type="protein sequence ID" value="MDR9899228.1"/>
    <property type="molecule type" value="Genomic_DNA"/>
</dbReference>
<dbReference type="PANTHER" id="PTHR33608:SF3">
    <property type="entry name" value="SLR2013 PROTEIN"/>
    <property type="match status" value="1"/>
</dbReference>
<sequence>MVPSRRLYLLLVLGVGLASILAIFVGVTVSIAVGLLYDAIALGLMVVDALRVRSSRVEITRELPSRLSIGRDNLVVLKVKLTNSNALIEICDYYPSDFKVSAPKLRAFISDNIEPLQYTVHPTQRGEYSWGDIHVRQLGRWGLAWNDFKIPQSVKVKVYPDLIGLRSLSIRLTLQSSGSIRQFRQLGISTEFAELRNYRTGDDLRFVDWKATARSVGAYNNAPPLVKVLVPEQKQTLLILLDRGRLMTAKVQGLQRFDWGLNAALSLALTGLHRGDHVGVGVFDRQMHTWIPPERGQQHLSQLIDRLTPIQPVLLESDYMGAVTSVVQQQTRRSLVVVITDLVDVTASAELLAALSRLAPRYLPFCVTLRDPQVDYLAHTQPEKVTDAYIRAVALDLLAQRQVAFAQMKQKGVLVLDAPANQITEQLVDRYLRLKARNQL</sequence>
<accession>A0AAP5ICW7</accession>
<dbReference type="AlphaFoldDB" id="A0AAP5ICW7"/>
<comment type="caution">
    <text evidence="3">The sequence shown here is derived from an EMBL/GenBank/DDBJ whole genome shotgun (WGS) entry which is preliminary data.</text>
</comment>
<keyword evidence="1" id="KW-1133">Transmembrane helix</keyword>
<name>A0AAP5ICW7_9CYAN</name>
<dbReference type="Pfam" id="PF01882">
    <property type="entry name" value="DUF58"/>
    <property type="match status" value="1"/>
</dbReference>
<keyword evidence="4" id="KW-1185">Reference proteome</keyword>
<evidence type="ECO:0000313" key="3">
    <source>
        <dbReference type="EMBL" id="MDR9899228.1"/>
    </source>
</evidence>
<evidence type="ECO:0000259" key="2">
    <source>
        <dbReference type="Pfam" id="PF01882"/>
    </source>
</evidence>
<protein>
    <submittedName>
        <fullName evidence="3">DUF58 domain-containing protein</fullName>
    </submittedName>
</protein>
<proteinExistence type="predicted"/>
<keyword evidence="1" id="KW-0812">Transmembrane</keyword>
<evidence type="ECO:0000313" key="4">
    <source>
        <dbReference type="Proteomes" id="UP000667802"/>
    </source>
</evidence>
<gene>
    <name evidence="3" type="ORF">G7B40_032410</name>
</gene>
<dbReference type="InterPro" id="IPR036465">
    <property type="entry name" value="vWFA_dom_sf"/>
</dbReference>
<dbReference type="InterPro" id="IPR002881">
    <property type="entry name" value="DUF58"/>
</dbReference>
<dbReference type="RefSeq" id="WP_208340709.1">
    <property type="nucleotide sequence ID" value="NZ_CAWQFN010000736.1"/>
</dbReference>
<keyword evidence="1" id="KW-0472">Membrane</keyword>
<organism evidence="3 4">
    <name type="scientific">Aetokthonos hydrillicola Thurmond2011</name>
    <dbReference type="NCBI Taxonomy" id="2712845"/>
    <lineage>
        <taxon>Bacteria</taxon>
        <taxon>Bacillati</taxon>
        <taxon>Cyanobacteriota</taxon>
        <taxon>Cyanophyceae</taxon>
        <taxon>Nostocales</taxon>
        <taxon>Hapalosiphonaceae</taxon>
        <taxon>Aetokthonos</taxon>
    </lineage>
</organism>
<dbReference type="PANTHER" id="PTHR33608">
    <property type="entry name" value="BLL2464 PROTEIN"/>
    <property type="match status" value="1"/>
</dbReference>